<sequence length="113" mass="12434">MESEIDTPLVVSPFSENIWNAEREEVFRCVQQPTQPPAVRATMVRQDLFLIPPRPTVATPDNCSANLFPTSVVAYSEPPPHVHASHFILAVSTDNNLLDGENDINNTTSPAAH</sequence>
<evidence type="ECO:0000313" key="2">
    <source>
        <dbReference type="Proteomes" id="UP000051952"/>
    </source>
</evidence>
<accession>A0A0S4J4K2</accession>
<dbReference type="EMBL" id="CYKH01000693">
    <property type="protein sequence ID" value="CUG18965.1"/>
    <property type="molecule type" value="Genomic_DNA"/>
</dbReference>
<dbReference type="Proteomes" id="UP000051952">
    <property type="component" value="Unassembled WGS sequence"/>
</dbReference>
<protein>
    <submittedName>
        <fullName evidence="1">Uncharacterized protein</fullName>
    </submittedName>
</protein>
<dbReference type="VEuPathDB" id="TriTrypDB:BSAL_75530"/>
<evidence type="ECO:0000313" key="1">
    <source>
        <dbReference type="EMBL" id="CUG18965.1"/>
    </source>
</evidence>
<organism evidence="1 2">
    <name type="scientific">Bodo saltans</name>
    <name type="common">Flagellated protozoan</name>
    <dbReference type="NCBI Taxonomy" id="75058"/>
    <lineage>
        <taxon>Eukaryota</taxon>
        <taxon>Discoba</taxon>
        <taxon>Euglenozoa</taxon>
        <taxon>Kinetoplastea</taxon>
        <taxon>Metakinetoplastina</taxon>
        <taxon>Eubodonida</taxon>
        <taxon>Bodonidae</taxon>
        <taxon>Bodo</taxon>
    </lineage>
</organism>
<dbReference type="AlphaFoldDB" id="A0A0S4J4K2"/>
<reference evidence="2" key="1">
    <citation type="submission" date="2015-09" db="EMBL/GenBank/DDBJ databases">
        <authorList>
            <consortium name="Pathogen Informatics"/>
        </authorList>
    </citation>
    <scope>NUCLEOTIDE SEQUENCE [LARGE SCALE GENOMIC DNA]</scope>
    <source>
        <strain evidence="2">Lake Konstanz</strain>
    </source>
</reference>
<name>A0A0S4J4K2_BODSA</name>
<gene>
    <name evidence="1" type="ORF">BSAL_75530</name>
</gene>
<proteinExistence type="predicted"/>
<keyword evidence="2" id="KW-1185">Reference proteome</keyword>